<comment type="caution">
    <text evidence="1">The sequence shown here is derived from an EMBL/GenBank/DDBJ whole genome shotgun (WGS) entry which is preliminary data.</text>
</comment>
<reference evidence="1" key="2">
    <citation type="submission" date="2020-11" db="EMBL/GenBank/DDBJ databases">
        <authorList>
            <consortium name="DOE Joint Genome Institute"/>
            <person name="Kuo A."/>
            <person name="Miyauchi S."/>
            <person name="Kiss E."/>
            <person name="Drula E."/>
            <person name="Kohler A."/>
            <person name="Sanchez-Garcia M."/>
            <person name="Andreopoulos B."/>
            <person name="Barry K.W."/>
            <person name="Bonito G."/>
            <person name="Buee M."/>
            <person name="Carver A."/>
            <person name="Chen C."/>
            <person name="Cichocki N."/>
            <person name="Clum A."/>
            <person name="Culley D."/>
            <person name="Crous P.W."/>
            <person name="Fauchery L."/>
            <person name="Girlanda M."/>
            <person name="Hayes R."/>
            <person name="Keri Z."/>
            <person name="Labutti K."/>
            <person name="Lipzen A."/>
            <person name="Lombard V."/>
            <person name="Magnuson J."/>
            <person name="Maillard F."/>
            <person name="Morin E."/>
            <person name="Murat C."/>
            <person name="Nolan M."/>
            <person name="Ohm R."/>
            <person name="Pangilinan J."/>
            <person name="Pereira M."/>
            <person name="Perotto S."/>
            <person name="Peter M."/>
            <person name="Riley R."/>
            <person name="Sitrit Y."/>
            <person name="Stielow B."/>
            <person name="Szollosi G."/>
            <person name="Zifcakova L."/>
            <person name="Stursova M."/>
            <person name="Spatafora J.W."/>
            <person name="Tedersoo L."/>
            <person name="Vaario L.-M."/>
            <person name="Yamada A."/>
            <person name="Yan M."/>
            <person name="Wang P."/>
            <person name="Xu J."/>
            <person name="Bruns T."/>
            <person name="Baldrian P."/>
            <person name="Vilgalys R."/>
            <person name="Henrissat B."/>
            <person name="Grigoriev I.V."/>
            <person name="Hibbett D."/>
            <person name="Nagy L.G."/>
            <person name="Martin F.M."/>
        </authorList>
    </citation>
    <scope>NUCLEOTIDE SEQUENCE</scope>
    <source>
        <strain evidence="1">UH-Tt-Lm1</strain>
    </source>
</reference>
<keyword evidence="2" id="KW-1185">Reference proteome</keyword>
<dbReference type="EMBL" id="WIUZ02000001">
    <property type="protein sequence ID" value="KAF9793084.1"/>
    <property type="molecule type" value="Genomic_DNA"/>
</dbReference>
<organism evidence="1 2">
    <name type="scientific">Thelephora terrestris</name>
    <dbReference type="NCBI Taxonomy" id="56493"/>
    <lineage>
        <taxon>Eukaryota</taxon>
        <taxon>Fungi</taxon>
        <taxon>Dikarya</taxon>
        <taxon>Basidiomycota</taxon>
        <taxon>Agaricomycotina</taxon>
        <taxon>Agaricomycetes</taxon>
        <taxon>Thelephorales</taxon>
        <taxon>Thelephoraceae</taxon>
        <taxon>Thelephora</taxon>
    </lineage>
</organism>
<gene>
    <name evidence="1" type="ORF">BJ322DRAFT_1016689</name>
</gene>
<sequence>MSQTVLCTCSSHCSTYDPQTGKYHGGQYINRSTAYLHRRDDNRSTDLNRFATCVASSVLEGSSLLGLPYSAQGSSEFRVETQPQELLTLEREIRDRISWTPTRRPLVFVKDPAPDTVFENPLSAPQYILNAGICALDPSHPYNVAFIENESRLFEIRSHLEQSRIPQETCDELSDRVDIGQQRMMEHKGDEWNRQKLKGEAVARGLCVVDTGRYLMEYAPLDPVVNVTLLTVLLMHLIFHLSRRATGAPQETMRRIPDDPR</sequence>
<reference evidence="1" key="1">
    <citation type="journal article" date="2020" name="Nat. Commun.">
        <title>Large-scale genome sequencing of mycorrhizal fungi provides insights into the early evolution of symbiotic traits.</title>
        <authorList>
            <person name="Miyauchi S."/>
            <person name="Kiss E."/>
            <person name="Kuo A."/>
            <person name="Drula E."/>
            <person name="Kohler A."/>
            <person name="Sanchez-Garcia M."/>
            <person name="Morin E."/>
            <person name="Andreopoulos B."/>
            <person name="Barry K.W."/>
            <person name="Bonito G."/>
            <person name="Buee M."/>
            <person name="Carver A."/>
            <person name="Chen C."/>
            <person name="Cichocki N."/>
            <person name="Clum A."/>
            <person name="Culley D."/>
            <person name="Crous P.W."/>
            <person name="Fauchery L."/>
            <person name="Girlanda M."/>
            <person name="Hayes R.D."/>
            <person name="Keri Z."/>
            <person name="LaButti K."/>
            <person name="Lipzen A."/>
            <person name="Lombard V."/>
            <person name="Magnuson J."/>
            <person name="Maillard F."/>
            <person name="Murat C."/>
            <person name="Nolan M."/>
            <person name="Ohm R.A."/>
            <person name="Pangilinan J."/>
            <person name="Pereira M.F."/>
            <person name="Perotto S."/>
            <person name="Peter M."/>
            <person name="Pfister S."/>
            <person name="Riley R."/>
            <person name="Sitrit Y."/>
            <person name="Stielow J.B."/>
            <person name="Szollosi G."/>
            <person name="Zifcakova L."/>
            <person name="Stursova M."/>
            <person name="Spatafora J.W."/>
            <person name="Tedersoo L."/>
            <person name="Vaario L.M."/>
            <person name="Yamada A."/>
            <person name="Yan M."/>
            <person name="Wang P."/>
            <person name="Xu J."/>
            <person name="Bruns T."/>
            <person name="Baldrian P."/>
            <person name="Vilgalys R."/>
            <person name="Dunand C."/>
            <person name="Henrissat B."/>
            <person name="Grigoriev I.V."/>
            <person name="Hibbett D."/>
            <person name="Nagy L.G."/>
            <person name="Martin F.M."/>
        </authorList>
    </citation>
    <scope>NUCLEOTIDE SEQUENCE</scope>
    <source>
        <strain evidence="1">UH-Tt-Lm1</strain>
    </source>
</reference>
<protein>
    <submittedName>
        <fullName evidence="1">Uncharacterized protein</fullName>
    </submittedName>
</protein>
<dbReference type="Proteomes" id="UP000736335">
    <property type="component" value="Unassembled WGS sequence"/>
</dbReference>
<accession>A0A9P6HR18</accession>
<name>A0A9P6HR18_9AGAM</name>
<dbReference type="AlphaFoldDB" id="A0A9P6HR18"/>
<evidence type="ECO:0000313" key="1">
    <source>
        <dbReference type="EMBL" id="KAF9793084.1"/>
    </source>
</evidence>
<proteinExistence type="predicted"/>
<evidence type="ECO:0000313" key="2">
    <source>
        <dbReference type="Proteomes" id="UP000736335"/>
    </source>
</evidence>